<reference evidence="1" key="1">
    <citation type="submission" date="2021-06" db="EMBL/GenBank/DDBJ databases">
        <title>Comparative genomics, transcriptomics and evolutionary studies reveal genomic signatures of adaptation to plant cell wall in hemibiotrophic fungi.</title>
        <authorList>
            <consortium name="DOE Joint Genome Institute"/>
            <person name="Baroncelli R."/>
            <person name="Diaz J.F."/>
            <person name="Benocci T."/>
            <person name="Peng M."/>
            <person name="Battaglia E."/>
            <person name="Haridas S."/>
            <person name="Andreopoulos W."/>
            <person name="Labutti K."/>
            <person name="Pangilinan J."/>
            <person name="Floch G.L."/>
            <person name="Makela M.R."/>
            <person name="Henrissat B."/>
            <person name="Grigoriev I.V."/>
            <person name="Crouch J.A."/>
            <person name="De Vries R.P."/>
            <person name="Sukno S.A."/>
            <person name="Thon M.R."/>
        </authorList>
    </citation>
    <scope>NUCLEOTIDE SEQUENCE</scope>
    <source>
        <strain evidence="1">MAFF235873</strain>
    </source>
</reference>
<gene>
    <name evidence="1" type="ORF">LX32DRAFT_644342</name>
</gene>
<organism evidence="1 2">
    <name type="scientific">Colletotrichum zoysiae</name>
    <dbReference type="NCBI Taxonomy" id="1216348"/>
    <lineage>
        <taxon>Eukaryota</taxon>
        <taxon>Fungi</taxon>
        <taxon>Dikarya</taxon>
        <taxon>Ascomycota</taxon>
        <taxon>Pezizomycotina</taxon>
        <taxon>Sordariomycetes</taxon>
        <taxon>Hypocreomycetidae</taxon>
        <taxon>Glomerellales</taxon>
        <taxon>Glomerellaceae</taxon>
        <taxon>Colletotrichum</taxon>
        <taxon>Colletotrichum graminicola species complex</taxon>
    </lineage>
</organism>
<dbReference type="EMBL" id="MU842990">
    <property type="protein sequence ID" value="KAK2023687.1"/>
    <property type="molecule type" value="Genomic_DNA"/>
</dbReference>
<name>A0AAD9H8G1_9PEZI</name>
<dbReference type="Proteomes" id="UP001232148">
    <property type="component" value="Unassembled WGS sequence"/>
</dbReference>
<sequence>MDESLVARRADRQSQTLGVDFDVMIPDYSSRLYAVDSNWPIRWFCHAEVNKQGYDGCINIVRSLRH</sequence>
<feature type="non-terminal residue" evidence="1">
    <location>
        <position position="1"/>
    </location>
</feature>
<accession>A0AAD9H8G1</accession>
<keyword evidence="2" id="KW-1185">Reference proteome</keyword>
<dbReference type="AlphaFoldDB" id="A0AAD9H8G1"/>
<evidence type="ECO:0000313" key="1">
    <source>
        <dbReference type="EMBL" id="KAK2023687.1"/>
    </source>
</evidence>
<proteinExistence type="predicted"/>
<comment type="caution">
    <text evidence="1">The sequence shown here is derived from an EMBL/GenBank/DDBJ whole genome shotgun (WGS) entry which is preliminary data.</text>
</comment>
<evidence type="ECO:0000313" key="2">
    <source>
        <dbReference type="Proteomes" id="UP001232148"/>
    </source>
</evidence>
<protein>
    <submittedName>
        <fullName evidence="1">Uncharacterized protein</fullName>
    </submittedName>
</protein>